<dbReference type="SUPFAM" id="SSF52949">
    <property type="entry name" value="Macro domain-like"/>
    <property type="match status" value="1"/>
</dbReference>
<proteinExistence type="predicted"/>
<dbReference type="InterPro" id="IPR002589">
    <property type="entry name" value="Macro_dom"/>
</dbReference>
<evidence type="ECO:0000259" key="3">
    <source>
        <dbReference type="Pfam" id="PF13716"/>
    </source>
</evidence>
<feature type="compositionally biased region" description="Polar residues" evidence="1">
    <location>
        <begin position="7"/>
        <end position="19"/>
    </location>
</feature>
<feature type="region of interest" description="Disordered" evidence="1">
    <location>
        <begin position="34"/>
        <end position="73"/>
    </location>
</feature>
<feature type="compositionally biased region" description="Basic and acidic residues" evidence="1">
    <location>
        <begin position="34"/>
        <end position="53"/>
    </location>
</feature>
<name>R0GF27_9BRAS</name>
<dbReference type="Pfam" id="PF13716">
    <property type="entry name" value="CRAL_TRIO_2"/>
    <property type="match status" value="1"/>
</dbReference>
<dbReference type="PANTHER" id="PTHR11106:SF72">
    <property type="entry name" value="GANGLIOSIDE-INDUCED DIFFERENTIATION-ASSOCIATED PROTEIN 2"/>
    <property type="match status" value="1"/>
</dbReference>
<dbReference type="eggNOG" id="KOG2633">
    <property type="taxonomic scope" value="Eukaryota"/>
</dbReference>
<evidence type="ECO:0000259" key="2">
    <source>
        <dbReference type="Pfam" id="PF01661"/>
    </source>
</evidence>
<feature type="domain" description="Macro" evidence="2">
    <location>
        <begin position="115"/>
        <end position="153"/>
    </location>
</feature>
<dbReference type="InterPro" id="IPR036865">
    <property type="entry name" value="CRAL-TRIO_dom_sf"/>
</dbReference>
<dbReference type="Gene3D" id="3.40.525.10">
    <property type="entry name" value="CRAL-TRIO lipid binding domain"/>
    <property type="match status" value="1"/>
</dbReference>
<feature type="region of interest" description="Disordered" evidence="1">
    <location>
        <begin position="1"/>
        <end position="22"/>
    </location>
</feature>
<sequence>MMYQAIPTATTSRGGTPTESGDYVVTLDQIPRWSDVEQRSSLEGETGDPEHSNPRYANPLASSSEAGSSGNGMVSKFPVDHEINSRIYLWRGEPWNLEVDAVVNSTNENNVLRWRVIHTVGPKYAVKYHTAAENALSHCYRSCLELLIDRTVRRFLEKQKDKISAVVFCTTTSSDTEIYKRLLPLYFPRDEHEEEVAISKLPADVGDENGETVIDERKIRIQALPNKPPPRSFPTPLERPSTDLTLLRRLCLTIRQLMANLQEFEPVIQKPYSIVYFHSAASLQVQPDLGWMKRLQQILGRKHQRNLQAIYVLHPTFHLKATVLAMQLFVDNVKICRHDLEVNGGKGLIVDPRTKYVYQRP</sequence>
<reference evidence="5" key="1">
    <citation type="journal article" date="2013" name="Nat. Genet.">
        <title>The Capsella rubella genome and the genomic consequences of rapid mating system evolution.</title>
        <authorList>
            <person name="Slotte T."/>
            <person name="Hazzouri K.M."/>
            <person name="Agren J.A."/>
            <person name="Koenig D."/>
            <person name="Maumus F."/>
            <person name="Guo Y.L."/>
            <person name="Steige K."/>
            <person name="Platts A.E."/>
            <person name="Escobar J.S."/>
            <person name="Newman L.K."/>
            <person name="Wang W."/>
            <person name="Mandakova T."/>
            <person name="Vello E."/>
            <person name="Smith L.M."/>
            <person name="Henz S.R."/>
            <person name="Steffen J."/>
            <person name="Takuno S."/>
            <person name="Brandvain Y."/>
            <person name="Coop G."/>
            <person name="Andolfatto P."/>
            <person name="Hu T.T."/>
            <person name="Blanchette M."/>
            <person name="Clark R.M."/>
            <person name="Quesneville H."/>
            <person name="Nordborg M."/>
            <person name="Gaut B.S."/>
            <person name="Lysak M.A."/>
            <person name="Jenkins J."/>
            <person name="Grimwood J."/>
            <person name="Chapman J."/>
            <person name="Prochnik S."/>
            <person name="Shu S."/>
            <person name="Rokhsar D."/>
            <person name="Schmutz J."/>
            <person name="Weigel D."/>
            <person name="Wright S.I."/>
        </authorList>
    </citation>
    <scope>NUCLEOTIDE SEQUENCE [LARGE SCALE GENOMIC DNA]</scope>
    <source>
        <strain evidence="5">cv. Monte Gargano</strain>
    </source>
</reference>
<organism evidence="4 5">
    <name type="scientific">Capsella rubella</name>
    <dbReference type="NCBI Taxonomy" id="81985"/>
    <lineage>
        <taxon>Eukaryota</taxon>
        <taxon>Viridiplantae</taxon>
        <taxon>Streptophyta</taxon>
        <taxon>Embryophyta</taxon>
        <taxon>Tracheophyta</taxon>
        <taxon>Spermatophyta</taxon>
        <taxon>Magnoliopsida</taxon>
        <taxon>eudicotyledons</taxon>
        <taxon>Gunneridae</taxon>
        <taxon>Pentapetalae</taxon>
        <taxon>rosids</taxon>
        <taxon>malvids</taxon>
        <taxon>Brassicales</taxon>
        <taxon>Brassicaceae</taxon>
        <taxon>Camelineae</taxon>
        <taxon>Capsella</taxon>
    </lineage>
</organism>
<evidence type="ECO:0000313" key="4">
    <source>
        <dbReference type="EMBL" id="EOA34417.1"/>
    </source>
</evidence>
<feature type="domain" description="CRAL-TRIO" evidence="3">
    <location>
        <begin position="262"/>
        <end position="334"/>
    </location>
</feature>
<dbReference type="EMBL" id="KB870806">
    <property type="protein sequence ID" value="EOA34417.1"/>
    <property type="molecule type" value="Genomic_DNA"/>
</dbReference>
<dbReference type="Pfam" id="PF01661">
    <property type="entry name" value="Macro"/>
    <property type="match status" value="1"/>
</dbReference>
<dbReference type="AlphaFoldDB" id="R0GF27"/>
<keyword evidence="5" id="KW-1185">Reference proteome</keyword>
<evidence type="ECO:0000313" key="5">
    <source>
        <dbReference type="Proteomes" id="UP000029121"/>
    </source>
</evidence>
<accession>R0GF27</accession>
<gene>
    <name evidence="4" type="ORF">CARUB_v10021948mg</name>
</gene>
<protein>
    <recommendedName>
        <fullName evidence="6">Macro domain-containing protein</fullName>
    </recommendedName>
</protein>
<dbReference type="PANTHER" id="PTHR11106">
    <property type="entry name" value="GANGLIOSIDE INDUCED DIFFERENTIATION ASSOCIATED PROTEIN 2-RELATED"/>
    <property type="match status" value="1"/>
</dbReference>
<evidence type="ECO:0008006" key="6">
    <source>
        <dbReference type="Google" id="ProtNLM"/>
    </source>
</evidence>
<dbReference type="STRING" id="81985.R0GF27"/>
<dbReference type="Proteomes" id="UP000029121">
    <property type="component" value="Unassembled WGS sequence"/>
</dbReference>
<evidence type="ECO:0000256" key="1">
    <source>
        <dbReference type="SAM" id="MobiDB-lite"/>
    </source>
</evidence>
<dbReference type="Gene3D" id="3.40.220.10">
    <property type="entry name" value="Leucine Aminopeptidase, subunit E, domain 1"/>
    <property type="match status" value="3"/>
</dbReference>
<dbReference type="InterPro" id="IPR043472">
    <property type="entry name" value="Macro_dom-like"/>
</dbReference>
<dbReference type="InterPro" id="IPR001251">
    <property type="entry name" value="CRAL-TRIO_dom"/>
</dbReference>